<dbReference type="Proteomes" id="UP000697297">
    <property type="component" value="Unassembled WGS sequence"/>
</dbReference>
<organism evidence="1 4">
    <name type="scientific">Ogataea haglerorum</name>
    <dbReference type="NCBI Taxonomy" id="1937702"/>
    <lineage>
        <taxon>Eukaryota</taxon>
        <taxon>Fungi</taxon>
        <taxon>Dikarya</taxon>
        <taxon>Ascomycota</taxon>
        <taxon>Saccharomycotina</taxon>
        <taxon>Pichiomycetes</taxon>
        <taxon>Pichiales</taxon>
        <taxon>Pichiaceae</taxon>
        <taxon>Ogataea</taxon>
    </lineage>
</organism>
<dbReference type="Proteomes" id="UP000738402">
    <property type="component" value="Unassembled WGS sequence"/>
</dbReference>
<proteinExistence type="predicted"/>
<dbReference type="EMBL" id="JAHLUH010000003">
    <property type="protein sequence ID" value="KAG7729078.1"/>
    <property type="molecule type" value="Genomic_DNA"/>
</dbReference>
<evidence type="ECO:0000313" key="3">
    <source>
        <dbReference type="Proteomes" id="UP000697297"/>
    </source>
</evidence>
<reference evidence="1 3" key="1">
    <citation type="journal article" date="2021" name="G3 (Bethesda)">
        <title>Genomic diversity, chromosomal rearrangements, and interspecies hybridization in the ogataea polymorpha species complex.</title>
        <authorList>
            <person name="Hanson S.J."/>
            <person name="Cinneide E.O."/>
            <person name="Salzberg L.I."/>
            <person name="Wolfe K.H."/>
            <person name="McGowan J."/>
            <person name="Fitzpatrick D.A."/>
            <person name="Matlin K."/>
        </authorList>
    </citation>
    <scope>NUCLEOTIDE SEQUENCE</scope>
    <source>
        <strain evidence="2">81-436-3</strain>
        <strain evidence="1">83-405-1</strain>
    </source>
</reference>
<comment type="caution">
    <text evidence="1">The sequence shown here is derived from an EMBL/GenBank/DDBJ whole genome shotgun (WGS) entry which is preliminary data.</text>
</comment>
<dbReference type="AlphaFoldDB" id="A0AAN6D778"/>
<protein>
    <submittedName>
        <fullName evidence="1">Uncharacterized protein</fullName>
    </submittedName>
</protein>
<evidence type="ECO:0000313" key="1">
    <source>
        <dbReference type="EMBL" id="KAG7729078.1"/>
    </source>
</evidence>
<name>A0AAN6D778_9ASCO</name>
<evidence type="ECO:0000313" key="4">
    <source>
        <dbReference type="Proteomes" id="UP000738402"/>
    </source>
</evidence>
<accession>A0AAN6D778</accession>
<evidence type="ECO:0000313" key="2">
    <source>
        <dbReference type="EMBL" id="KAG7766765.1"/>
    </source>
</evidence>
<keyword evidence="3" id="KW-1185">Reference proteome</keyword>
<dbReference type="EMBL" id="JAHLUN010000004">
    <property type="protein sequence ID" value="KAG7766765.1"/>
    <property type="molecule type" value="Genomic_DNA"/>
</dbReference>
<sequence length="129" mass="14195">MKIKTQLGNSPTILTNTVIGLGIYLSESSNESMSRWVKFEYIYLIKVQYFLLVDASLIDLITSVVDIPSSSIKSSHLYFSPKPFSHDTVPSKLHTSEVDLFLSSRDARSALVKYKDVPITTASTSGCGG</sequence>
<gene>
    <name evidence="1" type="ORF">KL933_001304</name>
    <name evidence="2" type="ORF">KL946_001953</name>
</gene>